<dbReference type="OrthoDB" id="6907274at2"/>
<gene>
    <name evidence="2" type="ORF">BBI10_17865</name>
</gene>
<dbReference type="RefSeq" id="WP_065990656.1">
    <property type="nucleotide sequence ID" value="NZ_MDEN01000065.1"/>
</dbReference>
<feature type="region of interest" description="Disordered" evidence="1">
    <location>
        <begin position="1"/>
        <end position="46"/>
    </location>
</feature>
<comment type="caution">
    <text evidence="2">The sequence shown here is derived from an EMBL/GenBank/DDBJ whole genome shotgun (WGS) entry which is preliminary data.</text>
</comment>
<protein>
    <recommendedName>
        <fullName evidence="4">CopG family transcriptional regulator</fullName>
    </recommendedName>
</protein>
<dbReference type="EMBL" id="MDEN01000065">
    <property type="protein sequence ID" value="OCX17376.1"/>
    <property type="molecule type" value="Genomic_DNA"/>
</dbReference>
<evidence type="ECO:0000256" key="1">
    <source>
        <dbReference type="SAM" id="MobiDB-lite"/>
    </source>
</evidence>
<dbReference type="Proteomes" id="UP000095143">
    <property type="component" value="Unassembled WGS sequence"/>
</dbReference>
<feature type="compositionally biased region" description="Basic and acidic residues" evidence="1">
    <location>
        <begin position="20"/>
        <end position="30"/>
    </location>
</feature>
<accession>A0A1C2DRY2</accession>
<organism evidence="2 3">
    <name type="scientific">Pseudomonas graminis</name>
    <dbReference type="NCBI Taxonomy" id="158627"/>
    <lineage>
        <taxon>Bacteria</taxon>
        <taxon>Pseudomonadati</taxon>
        <taxon>Pseudomonadota</taxon>
        <taxon>Gammaproteobacteria</taxon>
        <taxon>Pseudomonadales</taxon>
        <taxon>Pseudomonadaceae</taxon>
        <taxon>Pseudomonas</taxon>
    </lineage>
</organism>
<sequence length="95" mass="10249">MAVKKSSETATKKANVSQEESERLASELADKPYGSQPQVRAPDKRKAVPISVSLPPSMIEQIEDVVLANKRGGMPNRTVSALIRSALEAQGFKAK</sequence>
<reference evidence="2 3" key="1">
    <citation type="submission" date="2016-08" db="EMBL/GenBank/DDBJ databases">
        <title>Whole genome sequence of Pseudomonas graminis strain UASWS1507, a potential biological control agent for agriculture.</title>
        <authorList>
            <person name="Crovadore J."/>
            <person name="Calmin G."/>
            <person name="Chablais R."/>
            <person name="Cochard B."/>
            <person name="Lefort F."/>
        </authorList>
    </citation>
    <scope>NUCLEOTIDE SEQUENCE [LARGE SCALE GENOMIC DNA]</scope>
    <source>
        <strain evidence="2 3">UASWS1507</strain>
    </source>
</reference>
<proteinExistence type="predicted"/>
<feature type="compositionally biased region" description="Basic and acidic residues" evidence="1">
    <location>
        <begin position="1"/>
        <end position="11"/>
    </location>
</feature>
<evidence type="ECO:0008006" key="4">
    <source>
        <dbReference type="Google" id="ProtNLM"/>
    </source>
</evidence>
<dbReference type="AlphaFoldDB" id="A0A1C2DRY2"/>
<name>A0A1C2DRY2_9PSED</name>
<evidence type="ECO:0000313" key="3">
    <source>
        <dbReference type="Proteomes" id="UP000095143"/>
    </source>
</evidence>
<dbReference type="CDD" id="cd22231">
    <property type="entry name" value="RHH_NikR_HicB-like"/>
    <property type="match status" value="1"/>
</dbReference>
<evidence type="ECO:0000313" key="2">
    <source>
        <dbReference type="EMBL" id="OCX17376.1"/>
    </source>
</evidence>